<reference evidence="3" key="1">
    <citation type="submission" date="2020-01" db="EMBL/GenBank/DDBJ databases">
        <title>Genome sequence of Kobresia littledalei, the first chromosome-level genome in the family Cyperaceae.</title>
        <authorList>
            <person name="Qu G."/>
        </authorList>
    </citation>
    <scope>NUCLEOTIDE SEQUENCE</scope>
    <source>
        <strain evidence="3">C.B.Clarke</strain>
        <tissue evidence="3">Leaf</tissue>
    </source>
</reference>
<dbReference type="Proteomes" id="UP000623129">
    <property type="component" value="Unassembled WGS sequence"/>
</dbReference>
<dbReference type="EMBL" id="SWLB01000181">
    <property type="protein sequence ID" value="KAF3319955.1"/>
    <property type="molecule type" value="Genomic_DNA"/>
</dbReference>
<feature type="region of interest" description="Disordered" evidence="1">
    <location>
        <begin position="68"/>
        <end position="91"/>
    </location>
</feature>
<protein>
    <submittedName>
        <fullName evidence="3">Zinc finger BED domain-containing protein RICESLEEPER 2</fullName>
    </submittedName>
</protein>
<gene>
    <name evidence="3" type="ORF">FCM35_KLT22435</name>
</gene>
<name>A0A833Q972_9POAL</name>
<evidence type="ECO:0000313" key="3">
    <source>
        <dbReference type="EMBL" id="KAF3319955.1"/>
    </source>
</evidence>
<dbReference type="OrthoDB" id="1893698at2759"/>
<dbReference type="GO" id="GO:0046983">
    <property type="term" value="F:protein dimerization activity"/>
    <property type="evidence" value="ECO:0007669"/>
    <property type="project" value="InterPro"/>
</dbReference>
<dbReference type="InterPro" id="IPR008906">
    <property type="entry name" value="HATC_C_dom"/>
</dbReference>
<feature type="compositionally biased region" description="Low complexity" evidence="1">
    <location>
        <begin position="74"/>
        <end position="91"/>
    </location>
</feature>
<accession>A0A833Q972</accession>
<sequence>MKEKFLKYWDDVPLLAIIASCLNPAYKKFYTIKIVTAYKDNLHLDNTGVEAFVTSKFDEMFSIYHSRMGDNQNPSSSRAGPSSTSRSTSSGGLLADFQSEIQPHTSTNELLSYFAGVNEREDGLDIMTWWKRNQRNYPTLAMMARDVFAVPVSTVPSESCFSSANRILSDKRSKLGAHVFERLVCLKDWIDADERNQHRDHQESSSGVDTEESGTDTRHAANSDSDGAEESEQWYMNPNY</sequence>
<dbReference type="PANTHER" id="PTHR23272">
    <property type="entry name" value="BED FINGER-RELATED"/>
    <property type="match status" value="1"/>
</dbReference>
<dbReference type="PANTHER" id="PTHR23272:SF161">
    <property type="entry name" value="ZINC FINGER BED DOMAIN-CONTAINING PROTEIN RICESLEEPER 1-LIKE"/>
    <property type="match status" value="1"/>
</dbReference>
<keyword evidence="4" id="KW-1185">Reference proteome</keyword>
<evidence type="ECO:0000313" key="4">
    <source>
        <dbReference type="Proteomes" id="UP000623129"/>
    </source>
</evidence>
<feature type="domain" description="HAT C-terminal dimerisation" evidence="2">
    <location>
        <begin position="118"/>
        <end position="190"/>
    </location>
</feature>
<dbReference type="InterPro" id="IPR012337">
    <property type="entry name" value="RNaseH-like_sf"/>
</dbReference>
<evidence type="ECO:0000259" key="2">
    <source>
        <dbReference type="Pfam" id="PF05699"/>
    </source>
</evidence>
<organism evidence="3 4">
    <name type="scientific">Carex littledalei</name>
    <dbReference type="NCBI Taxonomy" id="544730"/>
    <lineage>
        <taxon>Eukaryota</taxon>
        <taxon>Viridiplantae</taxon>
        <taxon>Streptophyta</taxon>
        <taxon>Embryophyta</taxon>
        <taxon>Tracheophyta</taxon>
        <taxon>Spermatophyta</taxon>
        <taxon>Magnoliopsida</taxon>
        <taxon>Liliopsida</taxon>
        <taxon>Poales</taxon>
        <taxon>Cyperaceae</taxon>
        <taxon>Cyperoideae</taxon>
        <taxon>Cariceae</taxon>
        <taxon>Carex</taxon>
        <taxon>Carex subgen. Euthyceras</taxon>
    </lineage>
</organism>
<evidence type="ECO:0000256" key="1">
    <source>
        <dbReference type="SAM" id="MobiDB-lite"/>
    </source>
</evidence>
<dbReference type="SUPFAM" id="SSF53098">
    <property type="entry name" value="Ribonuclease H-like"/>
    <property type="match status" value="1"/>
</dbReference>
<proteinExistence type="predicted"/>
<dbReference type="AlphaFoldDB" id="A0A833Q972"/>
<comment type="caution">
    <text evidence="3">The sequence shown here is derived from an EMBL/GenBank/DDBJ whole genome shotgun (WGS) entry which is preliminary data.</text>
</comment>
<dbReference type="Pfam" id="PF05699">
    <property type="entry name" value="Dimer_Tnp_hAT"/>
    <property type="match status" value="1"/>
</dbReference>
<feature type="region of interest" description="Disordered" evidence="1">
    <location>
        <begin position="196"/>
        <end position="240"/>
    </location>
</feature>